<dbReference type="OrthoDB" id="8683954at2"/>
<dbReference type="InterPro" id="IPR003423">
    <property type="entry name" value="OMP_efflux"/>
</dbReference>
<keyword evidence="8" id="KW-0175">Coiled coil</keyword>
<protein>
    <submittedName>
        <fullName evidence="10">Adhesin transport system outer membrane protein</fullName>
    </submittedName>
</protein>
<dbReference type="Pfam" id="PF02321">
    <property type="entry name" value="OEP"/>
    <property type="match status" value="2"/>
</dbReference>
<evidence type="ECO:0000256" key="6">
    <source>
        <dbReference type="ARBA" id="ARBA00023136"/>
    </source>
</evidence>
<evidence type="ECO:0000256" key="1">
    <source>
        <dbReference type="ARBA" id="ARBA00004442"/>
    </source>
</evidence>
<keyword evidence="11" id="KW-1185">Reference proteome</keyword>
<evidence type="ECO:0000313" key="11">
    <source>
        <dbReference type="Proteomes" id="UP000254848"/>
    </source>
</evidence>
<dbReference type="AlphaFoldDB" id="A0A370QEJ3"/>
<dbReference type="GO" id="GO:1990281">
    <property type="term" value="C:efflux pump complex"/>
    <property type="evidence" value="ECO:0007669"/>
    <property type="project" value="TreeGrafter"/>
</dbReference>
<gene>
    <name evidence="10" type="ORF">C8D90_11061</name>
</gene>
<evidence type="ECO:0000256" key="2">
    <source>
        <dbReference type="ARBA" id="ARBA00007613"/>
    </source>
</evidence>
<accession>A0A370QEJ3</accession>
<dbReference type="EMBL" id="QRAP01000010">
    <property type="protein sequence ID" value="RDK86787.1"/>
    <property type="molecule type" value="Genomic_DNA"/>
</dbReference>
<comment type="similarity">
    <text evidence="2">Belongs to the outer membrane factor (OMF) (TC 1.B.17) family.</text>
</comment>
<comment type="caution">
    <text evidence="10">The sequence shown here is derived from an EMBL/GenBank/DDBJ whole genome shotgun (WGS) entry which is preliminary data.</text>
</comment>
<keyword evidence="6" id="KW-0472">Membrane</keyword>
<feature type="region of interest" description="Disordered" evidence="9">
    <location>
        <begin position="95"/>
        <end position="128"/>
    </location>
</feature>
<dbReference type="InterPro" id="IPR051906">
    <property type="entry name" value="TolC-like"/>
</dbReference>
<evidence type="ECO:0000256" key="9">
    <source>
        <dbReference type="SAM" id="MobiDB-lite"/>
    </source>
</evidence>
<proteinExistence type="inferred from homology"/>
<keyword evidence="5" id="KW-0812">Transmembrane</keyword>
<keyword evidence="3" id="KW-0813">Transport</keyword>
<evidence type="ECO:0000256" key="5">
    <source>
        <dbReference type="ARBA" id="ARBA00022692"/>
    </source>
</evidence>
<evidence type="ECO:0000256" key="3">
    <source>
        <dbReference type="ARBA" id="ARBA00022448"/>
    </source>
</evidence>
<dbReference type="PANTHER" id="PTHR30026">
    <property type="entry name" value="OUTER MEMBRANE PROTEIN TOLC"/>
    <property type="match status" value="1"/>
</dbReference>
<comment type="subcellular location">
    <subcellularLocation>
        <location evidence="1">Cell outer membrane</location>
    </subcellularLocation>
</comment>
<organism evidence="10 11">
    <name type="scientific">Enterobacillus tribolii</name>
    <dbReference type="NCBI Taxonomy" id="1487935"/>
    <lineage>
        <taxon>Bacteria</taxon>
        <taxon>Pseudomonadati</taxon>
        <taxon>Pseudomonadota</taxon>
        <taxon>Gammaproteobacteria</taxon>
        <taxon>Enterobacterales</taxon>
        <taxon>Hafniaceae</taxon>
        <taxon>Enterobacillus</taxon>
    </lineage>
</organism>
<dbReference type="GO" id="GO:0015288">
    <property type="term" value="F:porin activity"/>
    <property type="evidence" value="ECO:0007669"/>
    <property type="project" value="TreeGrafter"/>
</dbReference>
<evidence type="ECO:0000256" key="7">
    <source>
        <dbReference type="ARBA" id="ARBA00023237"/>
    </source>
</evidence>
<dbReference type="Gene3D" id="1.20.1600.10">
    <property type="entry name" value="Outer membrane efflux proteins (OEP)"/>
    <property type="match status" value="1"/>
</dbReference>
<dbReference type="PANTHER" id="PTHR30026:SF20">
    <property type="entry name" value="OUTER MEMBRANE PROTEIN TOLC"/>
    <property type="match status" value="1"/>
</dbReference>
<dbReference type="GO" id="GO:0009279">
    <property type="term" value="C:cell outer membrane"/>
    <property type="evidence" value="ECO:0007669"/>
    <property type="project" value="UniProtKB-SubCell"/>
</dbReference>
<evidence type="ECO:0000256" key="4">
    <source>
        <dbReference type="ARBA" id="ARBA00022452"/>
    </source>
</evidence>
<dbReference type="Proteomes" id="UP000254848">
    <property type="component" value="Unassembled WGS sequence"/>
</dbReference>
<dbReference type="SUPFAM" id="SSF56954">
    <property type="entry name" value="Outer membrane efflux proteins (OEP)"/>
    <property type="match status" value="1"/>
</dbReference>
<evidence type="ECO:0000313" key="10">
    <source>
        <dbReference type="EMBL" id="RDK86787.1"/>
    </source>
</evidence>
<evidence type="ECO:0000256" key="8">
    <source>
        <dbReference type="SAM" id="Coils"/>
    </source>
</evidence>
<reference evidence="10 11" key="1">
    <citation type="submission" date="2018-07" db="EMBL/GenBank/DDBJ databases">
        <title>Genomic Encyclopedia of Type Strains, Phase IV (KMG-IV): sequencing the most valuable type-strain genomes for metagenomic binning, comparative biology and taxonomic classification.</title>
        <authorList>
            <person name="Goeker M."/>
        </authorList>
    </citation>
    <scope>NUCLEOTIDE SEQUENCE [LARGE SCALE GENOMIC DNA]</scope>
    <source>
        <strain evidence="10 11">DSM 103736</strain>
    </source>
</reference>
<feature type="coiled-coil region" evidence="8">
    <location>
        <begin position="288"/>
        <end position="315"/>
    </location>
</feature>
<sequence>MTFRETRNVVIFLSLFSPLIASGENNNGLQMLSDVMENSQQRRNSDDFFSTLLNQAPNAPVKNADAEKTPAIKNEAQEVQVAPAPVATHEWQYQQPAVSPHQDLPAPKPVREKKEPEETGAQPVPKTKALPYKSYIRRLIMQAANDDPGIRSLQEEWEAAQQDIRATQGERLPQINVGASVLPWYQGDVADLRNTAKGDITLSASMPLFDWGRLSRAIDERQYRAAAVGARYAQQLDQLAYNVASTEVQLAKQLAIKAVAQAYQQRMLTLVDMLNGIVNVDIGRRSELVQANARLLLAQQECENIEAEIAKTQETLNKWFGARRHDAAPVYQYWMNDIPSLQQAIGNVSHSAPIREVEAEYQALSAYMARTKAEQLPSVDFVISKGFSADDYGRDYGLQAGFSLRWELFSGFSGMANIAAAASRANAAKYKKNDQQRDLTSRLKVDDKEIKRLKERTDNYQKLTRESDTIRQMFYEQWYSAGRRSFLDVLSSESDYYTYKVNAITSRYDGDITTLRYLWESGGLLRWLD</sequence>
<name>A0A370QEJ3_9GAMM</name>
<dbReference type="GO" id="GO:0015562">
    <property type="term" value="F:efflux transmembrane transporter activity"/>
    <property type="evidence" value="ECO:0007669"/>
    <property type="project" value="InterPro"/>
</dbReference>
<keyword evidence="7" id="KW-0998">Cell outer membrane</keyword>
<keyword evidence="4" id="KW-1134">Transmembrane beta strand</keyword>